<dbReference type="RefSeq" id="WP_091212099.1">
    <property type="nucleotide sequence ID" value="NZ_FOCL01000005.1"/>
</dbReference>
<evidence type="ECO:0000313" key="2">
    <source>
        <dbReference type="Proteomes" id="UP000198942"/>
    </source>
</evidence>
<evidence type="ECO:0000313" key="1">
    <source>
        <dbReference type="EMBL" id="SEO08593.1"/>
    </source>
</evidence>
<name>A0A1H8LU52_9SPHI</name>
<protein>
    <recommendedName>
        <fullName evidence="3">NACHT domain-containing protein</fullName>
    </recommendedName>
</protein>
<sequence length="1423" mass="166393">MQENIIEVRVFISCPGDVTEEKDMVRAIIDSINNTLFITNSSIRFKALDWRDIVAKMDGRAQEQINEVFSDYDIYLGMLWMRFGTPTGAINPDTNTEYQSGTEEEFRLALLKYRNGQQINMYLFFKEPKASGTLSETKQHMRVLEFYEEVKSLGWILRIPNKQQSIDFNNKVHSILYEWVRRMETQKLVKEKELFLEQPKADEISFISLNPTTFIAKAYMADPVIQRSLVAFEDQKNKLDIFFEQGPEIALNSLITGQKRIVLLGNAGSGKSIELGQLAHFYARKDTPFIPVYQKMNTYVEDPIEDFLPSGWDSIPERNALIILDGLDEVQPQHFNTAVRQVLNFSDKYPELRMVISCRTNFYHFPENGSRGTLPEFSIYFFSDIPGNKLYGYADRYYNVDVMAFVKAAREEGFTELSKQPFFLNLLLKQFQTHQNLRVDRVEIMDMFIQERINLDQAHFEFTTNLKAQKQRIQNILKRLALSMEAMGRNYVTYDELQIIIPEPGDFELLKYATAFQSSGTGIWGFDHNNIQEYLAASALMTLPLEKIQAFLSFNNKRIKPSWVNTLFFLMSIINDKQRKALVNWIFEIEPEVLVKIEADKVDETTRFELFKRIFAYYKEQKVWLRSNKFTEKELAIFTPQDSGAEYLLNELNDSENLRITRLNALHVIRYLKLNGTILNETVGGIKNFIVEFSADGYAVFDAVHTLEGLGLANRETIDYLMELFGNVGNQYIRAALYSIIINAALINDYIDYFLAGLLSDFDKTEREKVHLMDEGVLLREGLGLVTGYQALKKILQVFKDPFNRKIIDLFERREVFEKILDNVRVIAKTQPTIIDDVYEVYLVYGRVSEEAMAMKIAAFFNQVNAGDMIFKKLFEDNKIDPFEKGLLMQPLLTPEMTDYLISQYEARNTTNKDLLELYDNITRTRIRDSYESEINYLTEQLTNKTQALATVPKINYIELRRQREQDSFNLFFSEEAYRAALRQFFDDYGQAEVNWDDVWKINYYGLNEKYILPDAIFDLLSDFTRRNETITLERAIRFTNREPDFERYRFSKIKSKIEMNSALVISSEQQTQIEEWVKNTILNTDISGAIKVAAENPNYFTYSGTATILWFYIKKYRIITDEQKVLDFTLFDEQKNNEERSLDFEAIEHLVGTQKLQQRILQNLYKGIEFDRAWRNNALYALDNKLVDAWLQILKDLSQSNKSSYVRTSVLNAFAESPGSEKSLMTLLKVIGSDDLQWKIVEHIKDRPAIHDELINYLKNILVKEDYPFDQKFRAARYLTEKGMPEGTRYYVDFLLYEAGPDFDFYHEAVQLRWIRDINFLPELIALLKKAKTDEYFMDDFNRFDSMVSDAIFNIGLISEPNLSRVKKELLHFINENTGKIEHINFLNPMIDRMEYSFYLSQTQNRSVYDAVKEVNDVLILD</sequence>
<accession>A0A1H8LU52</accession>
<dbReference type="EMBL" id="FOCL01000005">
    <property type="protein sequence ID" value="SEO08593.1"/>
    <property type="molecule type" value="Genomic_DNA"/>
</dbReference>
<gene>
    <name evidence="1" type="ORF">SAMN05192574_105249</name>
</gene>
<evidence type="ECO:0008006" key="3">
    <source>
        <dbReference type="Google" id="ProtNLM"/>
    </source>
</evidence>
<reference evidence="2" key="1">
    <citation type="submission" date="2016-10" db="EMBL/GenBank/DDBJ databases">
        <authorList>
            <person name="Varghese N."/>
            <person name="Submissions S."/>
        </authorList>
    </citation>
    <scope>NUCLEOTIDE SEQUENCE [LARGE SCALE GENOMIC DNA]</scope>
    <source>
        <strain evidence="2">Gh-48</strain>
    </source>
</reference>
<proteinExistence type="predicted"/>
<dbReference type="InterPro" id="IPR011030">
    <property type="entry name" value="Lipovitellin_superhlx_dom"/>
</dbReference>
<dbReference type="Proteomes" id="UP000198942">
    <property type="component" value="Unassembled WGS sequence"/>
</dbReference>
<dbReference type="InterPro" id="IPR027417">
    <property type="entry name" value="P-loop_NTPase"/>
</dbReference>
<dbReference type="Gene3D" id="3.40.50.300">
    <property type="entry name" value="P-loop containing nucleotide triphosphate hydrolases"/>
    <property type="match status" value="1"/>
</dbReference>
<organism evidence="1 2">
    <name type="scientific">Mucilaginibacter gossypiicola</name>
    <dbReference type="NCBI Taxonomy" id="551995"/>
    <lineage>
        <taxon>Bacteria</taxon>
        <taxon>Pseudomonadati</taxon>
        <taxon>Bacteroidota</taxon>
        <taxon>Sphingobacteriia</taxon>
        <taxon>Sphingobacteriales</taxon>
        <taxon>Sphingobacteriaceae</taxon>
        <taxon>Mucilaginibacter</taxon>
    </lineage>
</organism>
<dbReference type="SUPFAM" id="SSF52540">
    <property type="entry name" value="P-loop containing nucleoside triphosphate hydrolases"/>
    <property type="match status" value="1"/>
</dbReference>
<dbReference type="OrthoDB" id="8450256at2"/>
<keyword evidence="2" id="KW-1185">Reference proteome</keyword>
<dbReference type="SUPFAM" id="SSF48431">
    <property type="entry name" value="Lipovitellin-phosvitin complex, superhelical domain"/>
    <property type="match status" value="1"/>
</dbReference>